<feature type="transmembrane region" description="Helical" evidence="18">
    <location>
        <begin position="209"/>
        <end position="232"/>
    </location>
</feature>
<dbReference type="Proteomes" id="UP000414364">
    <property type="component" value="Unassembled WGS sequence"/>
</dbReference>
<evidence type="ECO:0000256" key="11">
    <source>
        <dbReference type="ARBA" id="ARBA00022777"/>
    </source>
</evidence>
<dbReference type="GO" id="GO:0009401">
    <property type="term" value="P:phosphoenolpyruvate-dependent sugar phosphotransferase system"/>
    <property type="evidence" value="ECO:0007669"/>
    <property type="project" value="UniProtKB-KW"/>
</dbReference>
<dbReference type="GO" id="GO:0016301">
    <property type="term" value="F:kinase activity"/>
    <property type="evidence" value="ECO:0007669"/>
    <property type="project" value="UniProtKB-KW"/>
</dbReference>
<evidence type="ECO:0000256" key="15">
    <source>
        <dbReference type="ARBA" id="ARBA00048444"/>
    </source>
</evidence>
<evidence type="ECO:0000256" key="16">
    <source>
        <dbReference type="PROSITE-ProRule" id="PRU00423"/>
    </source>
</evidence>
<feature type="domain" description="PTS EIIB type-3" evidence="19">
    <location>
        <begin position="464"/>
        <end position="567"/>
    </location>
</feature>
<evidence type="ECO:0000256" key="12">
    <source>
        <dbReference type="ARBA" id="ARBA00022989"/>
    </source>
</evidence>
<dbReference type="NCBIfam" id="TIGR00853">
    <property type="entry name" value="pts-lac"/>
    <property type="match status" value="1"/>
</dbReference>
<evidence type="ECO:0000259" key="19">
    <source>
        <dbReference type="PROSITE" id="PS51100"/>
    </source>
</evidence>
<evidence type="ECO:0000256" key="9">
    <source>
        <dbReference type="ARBA" id="ARBA00022683"/>
    </source>
</evidence>
<feature type="transmembrane region" description="Helical" evidence="18">
    <location>
        <begin position="102"/>
        <end position="121"/>
    </location>
</feature>
<comment type="subcellular location">
    <subcellularLocation>
        <location evidence="1">Cell membrane</location>
        <topology evidence="1">Multi-pass membrane protein</topology>
    </subcellularLocation>
</comment>
<keyword evidence="7" id="KW-0762">Sugar transport</keyword>
<dbReference type="GO" id="GO:0005886">
    <property type="term" value="C:plasma membrane"/>
    <property type="evidence" value="ECO:0007669"/>
    <property type="project" value="UniProtKB-SubCell"/>
</dbReference>
<dbReference type="InterPro" id="IPR003352">
    <property type="entry name" value="PTS_EIIC"/>
</dbReference>
<feature type="transmembrane region" description="Helical" evidence="18">
    <location>
        <begin position="465"/>
        <end position="484"/>
    </location>
</feature>
<name>A0A5P0ZKY1_9LACO</name>
<keyword evidence="10 18" id="KW-0812">Transmembrane</keyword>
<gene>
    <name evidence="21" type="ORF">FHL06_00455</name>
</gene>
<evidence type="ECO:0000313" key="21">
    <source>
        <dbReference type="EMBL" id="MQS74867.1"/>
    </source>
</evidence>
<evidence type="ECO:0000256" key="10">
    <source>
        <dbReference type="ARBA" id="ARBA00022692"/>
    </source>
</evidence>
<evidence type="ECO:0000256" key="13">
    <source>
        <dbReference type="ARBA" id="ARBA00023136"/>
    </source>
</evidence>
<feature type="transmembrane region" description="Helical" evidence="18">
    <location>
        <begin position="31"/>
        <end position="57"/>
    </location>
</feature>
<feature type="domain" description="PTS EIIC type-3" evidence="20">
    <location>
        <begin position="8"/>
        <end position="413"/>
    </location>
</feature>
<accession>A0A5P0ZKY1</accession>
<reference evidence="21 22" key="1">
    <citation type="journal article" date="2019" name="Syst. Appl. Microbiol.">
        <title>Polyphasic characterization of two novel Lactobacillus spp. isolated from blown salami packages: Description of Lactobacillus halodurans sp. nov. and Lactobacillus salsicarnum sp. nov.</title>
        <authorList>
            <person name="Schuster J.A."/>
            <person name="Klingl A."/>
            <person name="Vogel R.F."/>
            <person name="Ehrmann M.A."/>
        </authorList>
    </citation>
    <scope>NUCLEOTIDE SEQUENCE [LARGE SCALE GENOMIC DNA]</scope>
    <source>
        <strain evidence="21 22">TMW 1.2172</strain>
    </source>
</reference>
<dbReference type="GO" id="GO:1901264">
    <property type="term" value="P:carbohydrate derivative transport"/>
    <property type="evidence" value="ECO:0007669"/>
    <property type="project" value="TreeGrafter"/>
</dbReference>
<feature type="transmembrane region" description="Helical" evidence="18">
    <location>
        <begin position="239"/>
        <end position="260"/>
    </location>
</feature>
<evidence type="ECO:0000256" key="18">
    <source>
        <dbReference type="SAM" id="Phobius"/>
    </source>
</evidence>
<protein>
    <recommendedName>
        <fullName evidence="3">PTS system lactose-specific EIICB component</fullName>
        <ecNumber evidence="2">2.7.1.207</ecNumber>
    </recommendedName>
    <alternativeName>
        <fullName evidence="14">EIICB-Lac</fullName>
    </alternativeName>
</protein>
<dbReference type="InterPro" id="IPR004501">
    <property type="entry name" value="PTS_EIIC_3"/>
</dbReference>
<evidence type="ECO:0000256" key="17">
    <source>
        <dbReference type="SAM" id="MobiDB-lite"/>
    </source>
</evidence>
<feature type="region of interest" description="Disordered" evidence="17">
    <location>
        <begin position="566"/>
        <end position="602"/>
    </location>
</feature>
<evidence type="ECO:0000256" key="6">
    <source>
        <dbReference type="ARBA" id="ARBA00022553"/>
    </source>
</evidence>
<evidence type="ECO:0000256" key="1">
    <source>
        <dbReference type="ARBA" id="ARBA00004651"/>
    </source>
</evidence>
<feature type="transmembrane region" description="Helical" evidence="18">
    <location>
        <begin position="69"/>
        <end position="90"/>
    </location>
</feature>
<dbReference type="SUPFAM" id="SSF52794">
    <property type="entry name" value="PTS system IIB component-like"/>
    <property type="match status" value="1"/>
</dbReference>
<dbReference type="Pfam" id="PF02302">
    <property type="entry name" value="PTS_IIB"/>
    <property type="match status" value="1"/>
</dbReference>
<feature type="transmembrane region" description="Helical" evidence="18">
    <location>
        <begin position="345"/>
        <end position="363"/>
    </location>
</feature>
<evidence type="ECO:0000256" key="4">
    <source>
        <dbReference type="ARBA" id="ARBA00022448"/>
    </source>
</evidence>
<keyword evidence="5" id="KW-1003">Cell membrane</keyword>
<dbReference type="InterPro" id="IPR003501">
    <property type="entry name" value="PTS_EIIB_2/3"/>
</dbReference>
<dbReference type="InterPro" id="IPR051088">
    <property type="entry name" value="PTS_Sugar-EIIC/EIIB"/>
</dbReference>
<dbReference type="InterPro" id="IPR013012">
    <property type="entry name" value="PTS_EIIB_3"/>
</dbReference>
<dbReference type="PANTHER" id="PTHR33989:SF8">
    <property type="entry name" value="PERMEASE IIC COMPONENT"/>
    <property type="match status" value="1"/>
</dbReference>
<dbReference type="EC" id="2.7.1.207" evidence="2"/>
<feature type="transmembrane region" description="Helical" evidence="18">
    <location>
        <begin position="181"/>
        <end position="203"/>
    </location>
</feature>
<keyword evidence="11" id="KW-0418">Kinase</keyword>
<dbReference type="RefSeq" id="WP_153384284.1">
    <property type="nucleotide sequence ID" value="NZ_VDFP01000001.1"/>
</dbReference>
<dbReference type="PROSITE" id="PS51100">
    <property type="entry name" value="PTS_EIIB_TYPE_3"/>
    <property type="match status" value="1"/>
</dbReference>
<evidence type="ECO:0000256" key="7">
    <source>
        <dbReference type="ARBA" id="ARBA00022597"/>
    </source>
</evidence>
<evidence type="ECO:0000259" key="20">
    <source>
        <dbReference type="PROSITE" id="PS51105"/>
    </source>
</evidence>
<keyword evidence="6" id="KW-0597">Phosphoprotein</keyword>
<keyword evidence="9" id="KW-0598">Phosphotransferase system</keyword>
<sequence>MNTIVKQIEKAQPFFKKLSANIYLQAVRDGFISLMPIIIFSSLFILVADVPNIWGFYWPTNVSDGLMKIYNYSMGVLSLMAAANVARALTKSLNLRLPKINQVPVASVMFASQIAFLLVAVDPFTNKAGLLFFTEGYMGTKGLLASFLVGFIVPNLYYLCFKNHITLKMPDSVPQNISSAFANIIPFALSTSVFGLFDVFFRMATGTNLAAWIIQVLAPLFTAADGYIGLAIVYGAMAFFWFIGIQGPSIVEPAVTAIYLTNVETNMKVFQAGGHATNILAQGTQYFVATLGGTGATLVITYMFALWAKSKELKAIGRAAAIPVSFGVNEPILFGAPLILNPVFFIPFIGTPILNVWLFKIFVDHLGMNGFIYNLPWTTPGPIGLFMGVGFSIQALILVFLLLAMDVAVYYPFFKAYDLQKVSEENEKAAAAAANGETATADTDAVVATSAGDIPLGITKDKKDLNILVICAGGGTSGILANALNKMAKEKKLPIEAAAAAYGAHGDLLPDMDVAVLAPQMDAMRDSLKKETDKSDVKMITTTGKQYIDLTRHADKALSFIVDKLQNKDSDDSDTKDSDTNTKDTNDQDTDEKSDKSKGDSK</sequence>
<feature type="transmembrane region" description="Helical" evidence="18">
    <location>
        <begin position="383"/>
        <end position="405"/>
    </location>
</feature>
<feature type="transmembrane region" description="Helical" evidence="18">
    <location>
        <begin position="141"/>
        <end position="160"/>
    </location>
</feature>
<proteinExistence type="predicted"/>
<keyword evidence="12 18" id="KW-1133">Transmembrane helix</keyword>
<evidence type="ECO:0000313" key="22">
    <source>
        <dbReference type="Proteomes" id="UP000414364"/>
    </source>
</evidence>
<organism evidence="21 22">
    <name type="scientific">Companilactobacillus halodurans</name>
    <dbReference type="NCBI Taxonomy" id="2584183"/>
    <lineage>
        <taxon>Bacteria</taxon>
        <taxon>Bacillati</taxon>
        <taxon>Bacillota</taxon>
        <taxon>Bacilli</taxon>
        <taxon>Lactobacillales</taxon>
        <taxon>Lactobacillaceae</taxon>
        <taxon>Companilactobacillus</taxon>
    </lineage>
</organism>
<evidence type="ECO:0000256" key="14">
    <source>
        <dbReference type="ARBA" id="ARBA00029639"/>
    </source>
</evidence>
<dbReference type="EMBL" id="VDFP01000001">
    <property type="protein sequence ID" value="MQS74867.1"/>
    <property type="molecule type" value="Genomic_DNA"/>
</dbReference>
<keyword evidence="13 18" id="KW-0472">Membrane</keyword>
<keyword evidence="4" id="KW-0813">Transport</keyword>
<comment type="catalytic activity">
    <reaction evidence="15">
        <text>lactose(out) + N(pros)-phospho-L-histidyl-[protein] = lactose 6-phosphate(in) + L-histidyl-[protein]</text>
        <dbReference type="Rhea" id="RHEA:42400"/>
        <dbReference type="Rhea" id="RHEA-COMP:9745"/>
        <dbReference type="Rhea" id="RHEA-COMP:9746"/>
        <dbReference type="ChEBI" id="CHEBI:17716"/>
        <dbReference type="ChEBI" id="CHEBI:29979"/>
        <dbReference type="ChEBI" id="CHEBI:64837"/>
        <dbReference type="ChEBI" id="CHEBI:79080"/>
        <dbReference type="EC" id="2.7.1.207"/>
    </reaction>
</comment>
<evidence type="ECO:0000256" key="2">
    <source>
        <dbReference type="ARBA" id="ARBA00012802"/>
    </source>
</evidence>
<dbReference type="Gene3D" id="3.40.50.2300">
    <property type="match status" value="1"/>
</dbReference>
<evidence type="ECO:0000256" key="8">
    <source>
        <dbReference type="ARBA" id="ARBA00022679"/>
    </source>
</evidence>
<dbReference type="InterPro" id="IPR036095">
    <property type="entry name" value="PTS_EIIB-like_sf"/>
</dbReference>
<feature type="modified residue" description="Phosphocysteine; by EIIA" evidence="16">
    <location>
        <position position="471"/>
    </location>
</feature>
<feature type="transmembrane region" description="Helical" evidence="18">
    <location>
        <begin position="286"/>
        <end position="307"/>
    </location>
</feature>
<dbReference type="GO" id="GO:0008982">
    <property type="term" value="F:protein-N(PI)-phosphohistidine-sugar phosphotransferase activity"/>
    <property type="evidence" value="ECO:0007669"/>
    <property type="project" value="InterPro"/>
</dbReference>
<keyword evidence="8" id="KW-0808">Transferase</keyword>
<comment type="caution">
    <text evidence="21">The sequence shown here is derived from an EMBL/GenBank/DDBJ whole genome shotgun (WGS) entry which is preliminary data.</text>
</comment>
<evidence type="ECO:0000256" key="3">
    <source>
        <dbReference type="ARBA" id="ARBA00020834"/>
    </source>
</evidence>
<dbReference type="PROSITE" id="PS51105">
    <property type="entry name" value="PTS_EIIC_TYPE_3"/>
    <property type="match status" value="1"/>
</dbReference>
<dbReference type="Pfam" id="PF02378">
    <property type="entry name" value="PTS_EIIC"/>
    <property type="match status" value="1"/>
</dbReference>
<dbReference type="PANTHER" id="PTHR33989">
    <property type="match status" value="1"/>
</dbReference>
<dbReference type="AlphaFoldDB" id="A0A5P0ZKY1"/>
<evidence type="ECO:0000256" key="5">
    <source>
        <dbReference type="ARBA" id="ARBA00022475"/>
    </source>
</evidence>